<dbReference type="InterPro" id="IPR056884">
    <property type="entry name" value="NPHP3-like_N"/>
</dbReference>
<dbReference type="Pfam" id="PF24883">
    <property type="entry name" value="NPHP3_N"/>
    <property type="match status" value="1"/>
</dbReference>
<evidence type="ECO:0000313" key="5">
    <source>
        <dbReference type="EMBL" id="KAF5723712.1"/>
    </source>
</evidence>
<evidence type="ECO:0000259" key="4">
    <source>
        <dbReference type="Pfam" id="PF25053"/>
    </source>
</evidence>
<protein>
    <submittedName>
        <fullName evidence="5">Nacht nucleoside triphosphatase</fullName>
    </submittedName>
</protein>
<feature type="region of interest" description="Disordered" evidence="2">
    <location>
        <begin position="65"/>
        <end position="86"/>
    </location>
</feature>
<dbReference type="AlphaFoldDB" id="A0A8H5Z402"/>
<dbReference type="Pfam" id="PF25053">
    <property type="entry name" value="DUF7791"/>
    <property type="match status" value="1"/>
</dbReference>
<dbReference type="EMBL" id="JAAOAN010000058">
    <property type="protein sequence ID" value="KAF5723712.1"/>
    <property type="molecule type" value="Genomic_DNA"/>
</dbReference>
<dbReference type="OrthoDB" id="443402at2759"/>
<evidence type="ECO:0000256" key="2">
    <source>
        <dbReference type="SAM" id="MobiDB-lite"/>
    </source>
</evidence>
<gene>
    <name evidence="5" type="ORF">FMUND_1531</name>
</gene>
<sequence length="1099" mass="124546">MDPISALGIANATAQFITFASELLSTTADIYNSAGDASTYVSNLDTVYSHLKLLCRNLNQASQKVSRDQPAAGASDPGAFESVPHGVPTDVLEGINEIELRMGYQELRPGLHHYSFSHLEAEVGEWFWILNQKLNIGNESNLEKGRNPEVGRKTQAVADYLDCYHGANIQHLPGSAFARAGGAAEGKSDSGSKILPAALGYAKLTQKHRTGDEIPAPRNDLLVDRMTDLELTMRQCSLSEARLRKELDIIRSLSFKTIHSRHDAICDAHHETFGWVFRAPGDEQTNLSTEQRESQRKLLNWLEHGSGVFWVSGKPGSGKSTFMKFVTDHHRTMEALSRWAHPGRAIISSCYCWNSGTEMQKSLVGLLQTLLCDVFRSCPQLIESVCPSRWSGDIPVGEKWMVSELRDAISRISGQKDATFKFCFFIDGLDEYESVNSDHNDFCEYLMTICSRCIKICLSSRPWNEFNDAFGQDPASTIFIHELTWDDILVYSQDRLQKHPRWKLLESQTNTARNLAKTVAIRAQGVFLWVFLVTRLLREGLSNDDSFADLERRLLSIPMELETFFRQILDSVPSFYHEKMAGTLRIALYAREPLDSMIYSFVSDEYEDPNYFRHFFFPESDLNPDEIQNHLVARQNQIARRLKGCCRGLLDEQMGKVHFLHRTVGEFLRTREMSDFVESKLPAHFNSGLSILKAYLAWLNLSNLEGGNFMLFEDIVIKQLALCKTPLYLGLQSALRYASYLELEDSVPKPFLDSLIDEMDLRLVRMARAIKPRLVKNVLETSEHVPGLVRIIALDLPLMGYLSRKLSKELSFLSVFGQSSISTVLWTPTLSHITWPTESREKLKYVFKSVSNPNELTVGSMHVTTVWERFLSEILPKAFPTGWRRAGPKFQDAIERGLVQVFLDFGANPQSKIWLGSVNAVSALVLFVAAGFDLAWNEQAEEMYFQALDCFVQGGATLDISESSRDEPRASGLDQTLLQVSMIDFAEFNSFAGTTPTGSALRHCELIFDQFEEKLGLVDSLSRETPVCLFFTKLLRRILPCAHKASWPLDKYQHLIERTLNNEKLPPGDIRRSIHLKRCRTVEFDEYGNEAKRRLFEEC</sequence>
<feature type="domain" description="Nephrocystin 3-like N-terminal" evidence="3">
    <location>
        <begin position="296"/>
        <end position="461"/>
    </location>
</feature>
<proteinExistence type="predicted"/>
<accession>A0A8H5Z402</accession>
<name>A0A8H5Z402_9HYPO</name>
<comment type="caution">
    <text evidence="5">The sequence shown here is derived from an EMBL/GenBank/DDBJ whole genome shotgun (WGS) entry which is preliminary data.</text>
</comment>
<feature type="domain" description="DUF7791" evidence="4">
    <location>
        <begin position="571"/>
        <end position="698"/>
    </location>
</feature>
<evidence type="ECO:0000256" key="1">
    <source>
        <dbReference type="ARBA" id="ARBA00022737"/>
    </source>
</evidence>
<dbReference type="InterPro" id="IPR056693">
    <property type="entry name" value="DUF7791"/>
</dbReference>
<dbReference type="PANTHER" id="PTHR10039:SF5">
    <property type="entry name" value="NACHT DOMAIN-CONTAINING PROTEIN"/>
    <property type="match status" value="1"/>
</dbReference>
<reference evidence="5 6" key="1">
    <citation type="submission" date="2020-05" db="EMBL/GenBank/DDBJ databases">
        <title>Identification and distribution of gene clusters putatively required for synthesis of sphingolipid metabolism inhibitors in phylogenetically diverse species of the filamentous fungus Fusarium.</title>
        <authorList>
            <person name="Kim H.-S."/>
            <person name="Busman M."/>
            <person name="Brown D.W."/>
            <person name="Divon H."/>
            <person name="Uhlig S."/>
            <person name="Proctor R.H."/>
        </authorList>
    </citation>
    <scope>NUCLEOTIDE SEQUENCE [LARGE SCALE GENOMIC DNA]</scope>
    <source>
        <strain evidence="5 6">NRRL 66235</strain>
    </source>
</reference>
<dbReference type="PANTHER" id="PTHR10039">
    <property type="entry name" value="AMELOGENIN"/>
    <property type="match status" value="1"/>
</dbReference>
<keyword evidence="1" id="KW-0677">Repeat</keyword>
<dbReference type="InterPro" id="IPR027417">
    <property type="entry name" value="P-loop_NTPase"/>
</dbReference>
<dbReference type="Proteomes" id="UP000544331">
    <property type="component" value="Unassembled WGS sequence"/>
</dbReference>
<evidence type="ECO:0000259" key="3">
    <source>
        <dbReference type="Pfam" id="PF24883"/>
    </source>
</evidence>
<keyword evidence="6" id="KW-1185">Reference proteome</keyword>
<organism evidence="5 6">
    <name type="scientific">Fusarium mundagurra</name>
    <dbReference type="NCBI Taxonomy" id="1567541"/>
    <lineage>
        <taxon>Eukaryota</taxon>
        <taxon>Fungi</taxon>
        <taxon>Dikarya</taxon>
        <taxon>Ascomycota</taxon>
        <taxon>Pezizomycotina</taxon>
        <taxon>Sordariomycetes</taxon>
        <taxon>Hypocreomycetidae</taxon>
        <taxon>Hypocreales</taxon>
        <taxon>Nectriaceae</taxon>
        <taxon>Fusarium</taxon>
        <taxon>Fusarium fujikuroi species complex</taxon>
    </lineage>
</organism>
<evidence type="ECO:0000313" key="6">
    <source>
        <dbReference type="Proteomes" id="UP000544331"/>
    </source>
</evidence>
<dbReference type="Gene3D" id="3.40.50.300">
    <property type="entry name" value="P-loop containing nucleotide triphosphate hydrolases"/>
    <property type="match status" value="1"/>
</dbReference>
<dbReference type="SUPFAM" id="SSF52540">
    <property type="entry name" value="P-loop containing nucleoside triphosphate hydrolases"/>
    <property type="match status" value="1"/>
</dbReference>